<evidence type="ECO:0000313" key="9">
    <source>
        <dbReference type="Proteomes" id="UP001057455"/>
    </source>
</evidence>
<keyword evidence="4 5" id="KW-0206">Cytoskeleton</keyword>
<sequence length="652" mass="75037">MMGGELYHTCNEPVYAHTSSKAKAYFPPLISLVHVDSGGSDSIEQQLRRNWHTYTTNVKETIILEDVINVLCGSQGTVFRFDPGTYRLRYSSFVDRKNDATLCMMAEEILELAVMQQRVQEFVRENDNGFIGLSFCEVLNVLLQELQSRIAQFDDSQRKMGAGLQRLKLYLKPALHTFELLTMVTAKGNLKGAELINMLASTCQMFGTGDARRSLAGHLMKQSMEAYCYLLDPWVNHGRIYDPCQEFFIVDSGASGVESETYTIVWTRVPVVMKDIAEQILETGIYIRILSRSRGRALPASQPIQYTSMEELKETIASLHQVASDELMKHVIFDRNLMEILESLHRFFLLARADYVANMLADARHWTLHDAVNLNFQEAVAQSSLRMDPNRLLFSLEPEQKGKIEFRARSYEDLAKMVTMKFKVEWPLHIFFTDDVMAKYQAIFKFLLQLKQTEHDLANMWLMHVKWKRLPLTPSAQLRLNFIFVCIERMLFFCRNIAYLSTIEITERSFNLMLQKYENHLKTTNADQSVSFVIQQHRQFVDQVVKDSMIDDNTVGPYIHRALSLCVLFATQVIAFLDQYETDAKDDHSAAVEQATNFASELLHNHGYIAMVETASTQFDKHLRDLVAVLEGDDAKYHTSLLLRLNYNGFFK</sequence>
<keyword evidence="3 5" id="KW-0493">Microtubule</keyword>
<comment type="caution">
    <text evidence="8">The sequence shown here is derived from an EMBL/GenBank/DDBJ whole genome shotgun (WGS) entry which is preliminary data.</text>
</comment>
<dbReference type="Pfam" id="PF04130">
    <property type="entry name" value="GCP_C_terminal"/>
    <property type="match status" value="1"/>
</dbReference>
<feature type="domain" description="Gamma tubulin complex component protein N-terminal" evidence="7">
    <location>
        <begin position="64"/>
        <end position="331"/>
    </location>
</feature>
<dbReference type="GO" id="GO:0031122">
    <property type="term" value="P:cytoplasmic microtubule organization"/>
    <property type="evidence" value="ECO:0007669"/>
    <property type="project" value="TreeGrafter"/>
</dbReference>
<dbReference type="GO" id="GO:0051011">
    <property type="term" value="F:microtubule minus-end binding"/>
    <property type="evidence" value="ECO:0007669"/>
    <property type="project" value="TreeGrafter"/>
</dbReference>
<organism evidence="8 9">
    <name type="scientific">Babesia ovis</name>
    <dbReference type="NCBI Taxonomy" id="5869"/>
    <lineage>
        <taxon>Eukaryota</taxon>
        <taxon>Sar</taxon>
        <taxon>Alveolata</taxon>
        <taxon>Apicomplexa</taxon>
        <taxon>Aconoidasida</taxon>
        <taxon>Piroplasmida</taxon>
        <taxon>Babesiidae</taxon>
        <taxon>Babesia</taxon>
    </lineage>
</organism>
<dbReference type="InterPro" id="IPR007259">
    <property type="entry name" value="GCP"/>
</dbReference>
<accession>A0A9W5TBS1</accession>
<dbReference type="Gene3D" id="1.20.120.1900">
    <property type="entry name" value="Gamma-tubulin complex, C-terminal domain"/>
    <property type="match status" value="1"/>
</dbReference>
<reference evidence="8" key="1">
    <citation type="submission" date="2019-12" db="EMBL/GenBank/DDBJ databases">
        <title>Genome sequence of Babesia ovis.</title>
        <authorList>
            <person name="Yamagishi J."/>
            <person name="Sevinc F."/>
            <person name="Xuan X."/>
        </authorList>
    </citation>
    <scope>NUCLEOTIDE SEQUENCE</scope>
    <source>
        <strain evidence="8">Selcuk</strain>
    </source>
</reference>
<dbReference type="GO" id="GO:0043015">
    <property type="term" value="F:gamma-tubulin binding"/>
    <property type="evidence" value="ECO:0007669"/>
    <property type="project" value="InterPro"/>
</dbReference>
<dbReference type="InterPro" id="IPR042241">
    <property type="entry name" value="GCP_C_sf"/>
</dbReference>
<dbReference type="GO" id="GO:0000278">
    <property type="term" value="P:mitotic cell cycle"/>
    <property type="evidence" value="ECO:0007669"/>
    <property type="project" value="TreeGrafter"/>
</dbReference>
<evidence type="ECO:0000313" key="8">
    <source>
        <dbReference type="EMBL" id="GFE54456.1"/>
    </source>
</evidence>
<keyword evidence="9" id="KW-1185">Reference proteome</keyword>
<dbReference type="Pfam" id="PF17681">
    <property type="entry name" value="GCP_N_terminal"/>
    <property type="match status" value="1"/>
</dbReference>
<protein>
    <recommendedName>
        <fullName evidence="5">Spindle pole body component</fullName>
    </recommendedName>
</protein>
<dbReference type="GO" id="GO:0005874">
    <property type="term" value="C:microtubule"/>
    <property type="evidence" value="ECO:0007669"/>
    <property type="project" value="UniProtKB-KW"/>
</dbReference>
<evidence type="ECO:0000256" key="5">
    <source>
        <dbReference type="RuleBase" id="RU363050"/>
    </source>
</evidence>
<dbReference type="GO" id="GO:0051321">
    <property type="term" value="P:meiotic cell cycle"/>
    <property type="evidence" value="ECO:0007669"/>
    <property type="project" value="TreeGrafter"/>
</dbReference>
<evidence type="ECO:0000256" key="4">
    <source>
        <dbReference type="ARBA" id="ARBA00023212"/>
    </source>
</evidence>
<proteinExistence type="inferred from homology"/>
<dbReference type="InterPro" id="IPR040457">
    <property type="entry name" value="GCP_C"/>
</dbReference>
<comment type="similarity">
    <text evidence="1 5">Belongs to the TUBGCP family.</text>
</comment>
<dbReference type="GO" id="GO:0000930">
    <property type="term" value="C:gamma-tubulin complex"/>
    <property type="evidence" value="ECO:0007669"/>
    <property type="project" value="TreeGrafter"/>
</dbReference>
<dbReference type="PANTHER" id="PTHR19302">
    <property type="entry name" value="GAMMA TUBULIN COMPLEX PROTEIN"/>
    <property type="match status" value="1"/>
</dbReference>
<evidence type="ECO:0000259" key="6">
    <source>
        <dbReference type="Pfam" id="PF04130"/>
    </source>
</evidence>
<keyword evidence="2 5" id="KW-0963">Cytoplasm</keyword>
<feature type="domain" description="Gamma tubulin complex component C-terminal" evidence="6">
    <location>
        <begin position="337"/>
        <end position="651"/>
    </location>
</feature>
<evidence type="ECO:0000259" key="7">
    <source>
        <dbReference type="Pfam" id="PF17681"/>
    </source>
</evidence>
<gene>
    <name evidence="8" type="ORF">BaOVIS_018600</name>
</gene>
<dbReference type="OrthoDB" id="2192946at2759"/>
<dbReference type="Proteomes" id="UP001057455">
    <property type="component" value="Unassembled WGS sequence"/>
</dbReference>
<evidence type="ECO:0000256" key="1">
    <source>
        <dbReference type="ARBA" id="ARBA00010337"/>
    </source>
</evidence>
<dbReference type="InterPro" id="IPR041470">
    <property type="entry name" value="GCP_N"/>
</dbReference>
<dbReference type="GO" id="GO:0051225">
    <property type="term" value="P:spindle assembly"/>
    <property type="evidence" value="ECO:0007669"/>
    <property type="project" value="TreeGrafter"/>
</dbReference>
<comment type="subcellular location">
    <subcellularLocation>
        <location evidence="5">Cytoplasm</location>
        <location evidence="5">Cytoskeleton</location>
        <location evidence="5">Microtubule organizing center</location>
    </subcellularLocation>
</comment>
<dbReference type="AlphaFoldDB" id="A0A9W5TBS1"/>
<dbReference type="EMBL" id="BLIY01000016">
    <property type="protein sequence ID" value="GFE54456.1"/>
    <property type="molecule type" value="Genomic_DNA"/>
</dbReference>
<evidence type="ECO:0000256" key="2">
    <source>
        <dbReference type="ARBA" id="ARBA00022490"/>
    </source>
</evidence>
<evidence type="ECO:0000256" key="3">
    <source>
        <dbReference type="ARBA" id="ARBA00022701"/>
    </source>
</evidence>
<dbReference type="GO" id="GO:0000922">
    <property type="term" value="C:spindle pole"/>
    <property type="evidence" value="ECO:0007669"/>
    <property type="project" value="InterPro"/>
</dbReference>
<dbReference type="GO" id="GO:0007020">
    <property type="term" value="P:microtubule nucleation"/>
    <property type="evidence" value="ECO:0007669"/>
    <property type="project" value="InterPro"/>
</dbReference>
<name>A0A9W5TBS1_BABOV</name>